<keyword evidence="1" id="KW-1133">Transmembrane helix</keyword>
<dbReference type="EMBL" id="RYZR01000005">
    <property type="protein sequence ID" value="RUL63919.1"/>
    <property type="molecule type" value="Genomic_DNA"/>
</dbReference>
<sequence length="148" mass="15956">MSLRQLIGECFALLCAVMLGLAAGAMWLLPTLFLHRQMPWMAIPVGWLLAHATCQWVHKRAWNAAALASIATVVATVYVHVLGAATTLWEMTSGYGLMGVIRTAGIPMLLDLARFGVNSGDIAWCVAGIVVAILVSLRLSRKPDRTAN</sequence>
<gene>
    <name evidence="2" type="ORF">EKH79_07560</name>
</gene>
<evidence type="ECO:0000313" key="2">
    <source>
        <dbReference type="EMBL" id="RUL63919.1"/>
    </source>
</evidence>
<dbReference type="Proteomes" id="UP000267077">
    <property type="component" value="Unassembled WGS sequence"/>
</dbReference>
<reference evidence="2 3" key="1">
    <citation type="submission" date="2018-12" db="EMBL/GenBank/DDBJ databases">
        <title>Dyella dinghuensis sp. nov. DHOA06 and Dyella choica sp. nov. 4M-K27, isolated from forest soil.</title>
        <authorList>
            <person name="Qiu L.-H."/>
            <person name="Gao Z.-H."/>
        </authorList>
    </citation>
    <scope>NUCLEOTIDE SEQUENCE [LARGE SCALE GENOMIC DNA]</scope>
    <source>
        <strain evidence="2 3">DHOA06</strain>
    </source>
</reference>
<feature type="transmembrane region" description="Helical" evidence="1">
    <location>
        <begin position="121"/>
        <end position="139"/>
    </location>
</feature>
<feature type="transmembrane region" description="Helical" evidence="1">
    <location>
        <begin position="40"/>
        <end position="58"/>
    </location>
</feature>
<evidence type="ECO:0000313" key="3">
    <source>
        <dbReference type="Proteomes" id="UP000267077"/>
    </source>
</evidence>
<dbReference type="RefSeq" id="WP_126673200.1">
    <property type="nucleotide sequence ID" value="NZ_RYZR01000005.1"/>
</dbReference>
<dbReference type="AlphaFoldDB" id="A0A432LSR9"/>
<protein>
    <submittedName>
        <fullName evidence="2">Uncharacterized protein</fullName>
    </submittedName>
</protein>
<evidence type="ECO:0000256" key="1">
    <source>
        <dbReference type="SAM" id="Phobius"/>
    </source>
</evidence>
<keyword evidence="1" id="KW-0812">Transmembrane</keyword>
<accession>A0A432LSR9</accession>
<dbReference type="OrthoDB" id="5959462at2"/>
<name>A0A432LSR9_9GAMM</name>
<feature type="transmembrane region" description="Helical" evidence="1">
    <location>
        <begin position="64"/>
        <end position="83"/>
    </location>
</feature>
<feature type="transmembrane region" description="Helical" evidence="1">
    <location>
        <begin position="6"/>
        <end position="28"/>
    </location>
</feature>
<proteinExistence type="predicted"/>
<keyword evidence="3" id="KW-1185">Reference proteome</keyword>
<organism evidence="2 3">
    <name type="scientific">Dyella dinghuensis</name>
    <dbReference type="NCBI Taxonomy" id="1920169"/>
    <lineage>
        <taxon>Bacteria</taxon>
        <taxon>Pseudomonadati</taxon>
        <taxon>Pseudomonadota</taxon>
        <taxon>Gammaproteobacteria</taxon>
        <taxon>Lysobacterales</taxon>
        <taxon>Rhodanobacteraceae</taxon>
        <taxon>Dyella</taxon>
    </lineage>
</organism>
<keyword evidence="1" id="KW-0472">Membrane</keyword>
<comment type="caution">
    <text evidence="2">The sequence shown here is derived from an EMBL/GenBank/DDBJ whole genome shotgun (WGS) entry which is preliminary data.</text>
</comment>